<dbReference type="InterPro" id="IPR036397">
    <property type="entry name" value="RNaseH_sf"/>
</dbReference>
<evidence type="ECO:0000313" key="1">
    <source>
        <dbReference type="EMBL" id="SBR35474.1"/>
    </source>
</evidence>
<feature type="non-terminal residue" evidence="1">
    <location>
        <position position="1"/>
    </location>
</feature>
<gene>
    <name evidence="1" type="primary">Nfu_g_1_025637</name>
</gene>
<evidence type="ECO:0008006" key="2">
    <source>
        <dbReference type="Google" id="ProtNLM"/>
    </source>
</evidence>
<sequence length="70" mass="7894">VARNISYKEKRCSNSGKGVVQSPPHTLIIRSDNGTHFVNEVLTRCSETLGFELKHHCSYHPPCQVRLGLF</sequence>
<proteinExistence type="predicted"/>
<reference evidence="1" key="1">
    <citation type="submission" date="2016-05" db="EMBL/GenBank/DDBJ databases">
        <authorList>
            <person name="Lavstsen T."/>
            <person name="Jespersen J.S."/>
        </authorList>
    </citation>
    <scope>NUCLEOTIDE SEQUENCE</scope>
    <source>
        <tissue evidence="1">Brain</tissue>
    </source>
</reference>
<organism evidence="1">
    <name type="scientific">Nothobranchius kuhntae</name>
    <name type="common">Beira killifish</name>
    <dbReference type="NCBI Taxonomy" id="321403"/>
    <lineage>
        <taxon>Eukaryota</taxon>
        <taxon>Metazoa</taxon>
        <taxon>Chordata</taxon>
        <taxon>Craniata</taxon>
        <taxon>Vertebrata</taxon>
        <taxon>Euteleostomi</taxon>
        <taxon>Actinopterygii</taxon>
        <taxon>Neopterygii</taxon>
        <taxon>Teleostei</taxon>
        <taxon>Neoteleostei</taxon>
        <taxon>Acanthomorphata</taxon>
        <taxon>Ovalentaria</taxon>
        <taxon>Atherinomorphae</taxon>
        <taxon>Cyprinodontiformes</taxon>
        <taxon>Nothobranchiidae</taxon>
        <taxon>Nothobranchius</taxon>
    </lineage>
</organism>
<dbReference type="AlphaFoldDB" id="A0A1A8KV10"/>
<dbReference type="GO" id="GO:0003676">
    <property type="term" value="F:nucleic acid binding"/>
    <property type="evidence" value="ECO:0007669"/>
    <property type="project" value="InterPro"/>
</dbReference>
<name>A0A1A8KV10_NOTKU</name>
<feature type="non-terminal residue" evidence="1">
    <location>
        <position position="70"/>
    </location>
</feature>
<protein>
    <recommendedName>
        <fullName evidence="2">Integrase catalytic domain-containing protein</fullName>
    </recommendedName>
</protein>
<reference evidence="1" key="2">
    <citation type="submission" date="2016-06" db="EMBL/GenBank/DDBJ databases">
        <title>The genome of a short-lived fish provides insights into sex chromosome evolution and the genetic control of aging.</title>
        <authorList>
            <person name="Reichwald K."/>
            <person name="Felder M."/>
            <person name="Petzold A."/>
            <person name="Koch P."/>
            <person name="Groth M."/>
            <person name="Platzer M."/>
        </authorList>
    </citation>
    <scope>NUCLEOTIDE SEQUENCE</scope>
    <source>
        <tissue evidence="1">Brain</tissue>
    </source>
</reference>
<dbReference type="Gene3D" id="3.30.420.10">
    <property type="entry name" value="Ribonuclease H-like superfamily/Ribonuclease H"/>
    <property type="match status" value="1"/>
</dbReference>
<accession>A0A1A8KV10</accession>
<dbReference type="EMBL" id="HAEE01015424">
    <property type="protein sequence ID" value="SBR35474.1"/>
    <property type="molecule type" value="Transcribed_RNA"/>
</dbReference>
<dbReference type="SUPFAM" id="SSF53098">
    <property type="entry name" value="Ribonuclease H-like"/>
    <property type="match status" value="1"/>
</dbReference>
<dbReference type="InterPro" id="IPR012337">
    <property type="entry name" value="RNaseH-like_sf"/>
</dbReference>